<dbReference type="EMBL" id="LGST01000016">
    <property type="protein sequence ID" value="KNE01153.1"/>
    <property type="molecule type" value="Genomic_DNA"/>
</dbReference>
<dbReference type="VEuPathDB" id="FungiDB:B9J08_003252"/>
<name>A0A0L0P455_CANAR</name>
<dbReference type="Proteomes" id="UP000037122">
    <property type="component" value="Unassembled WGS sequence"/>
</dbReference>
<dbReference type="VEuPathDB" id="FungiDB:CJI96_0001789"/>
<dbReference type="InterPro" id="IPR015421">
    <property type="entry name" value="PyrdxlP-dep_Trfase_major"/>
</dbReference>
<dbReference type="InterPro" id="IPR015422">
    <property type="entry name" value="PyrdxlP-dep_Trfase_small"/>
</dbReference>
<dbReference type="Pfam" id="PF00266">
    <property type="entry name" value="Aminotran_5"/>
    <property type="match status" value="1"/>
</dbReference>
<dbReference type="SUPFAM" id="SSF53383">
    <property type="entry name" value="PLP-dependent transferases"/>
    <property type="match status" value="1"/>
</dbReference>
<dbReference type="Gene3D" id="3.40.640.10">
    <property type="entry name" value="Type I PLP-dependent aspartate aminotransferase-like (Major domain)"/>
    <property type="match status" value="1"/>
</dbReference>
<dbReference type="AlphaFoldDB" id="A0A0L0P455"/>
<dbReference type="VEuPathDB" id="FungiDB:CJJ07_000955"/>
<sequence length="416" mass="46774">MPQFGKEFRKQHFFQLPDHVVPVNNGSYGLPPKEIIDRFHAAFDEDVAFPDGFLRVRQPVHYKEAVRRVAPILHTAPENLALLENATTGLNAVFHSLNLRKGDIVALPVTTYGACQKIVQFYHDYRGVELQLVEVAYPVLDAELVAKFRKVFETHKVKVALFDTVVSMPGVKVPWEQLVALCKNFGVISVVDAAHGIGLVPLDLDKAKPDFLCTNLHKWFYVPRGCALLYVDPQYHRTIQSLPVAELYVAPDAELPGDDENNILYRKFLWTGLRNFAPLMCVSAAIKFREETCGGDEAILNYCYKLAREAGEVVKSKWPGAQIVENEEGTLSNAMLSFFVPIEEYSNTFDATDRDALARLVTFNLDWQLAHKHTFIPIAGHAGKIVARVSANVFNELDDYRYACDALDGALKAFFQ</sequence>
<dbReference type="VEuPathDB" id="FungiDB:CJJ09_000852"/>
<organism evidence="3 4">
    <name type="scientific">Candidozyma auris</name>
    <name type="common">Yeast</name>
    <name type="synonym">Candida auris</name>
    <dbReference type="NCBI Taxonomy" id="498019"/>
    <lineage>
        <taxon>Eukaryota</taxon>
        <taxon>Fungi</taxon>
        <taxon>Dikarya</taxon>
        <taxon>Ascomycota</taxon>
        <taxon>Saccharomycotina</taxon>
        <taxon>Pichiomycetes</taxon>
        <taxon>Metschnikowiaceae</taxon>
        <taxon>Candidozyma</taxon>
    </lineage>
</organism>
<dbReference type="VEuPathDB" id="FungiDB:QG37_02034"/>
<comment type="caution">
    <text evidence="3">The sequence shown here is derived from an EMBL/GenBank/DDBJ whole genome shotgun (WGS) entry which is preliminary data.</text>
</comment>
<feature type="domain" description="Aminotransferase class V" evidence="2">
    <location>
        <begin position="62"/>
        <end position="241"/>
    </location>
</feature>
<accession>A0A0L0P455</accession>
<keyword evidence="1" id="KW-0663">Pyridoxal phosphate</keyword>
<dbReference type="Gene3D" id="3.90.1150.10">
    <property type="entry name" value="Aspartate Aminotransferase, domain 1"/>
    <property type="match status" value="1"/>
</dbReference>
<gene>
    <name evidence="3" type="ORF">QG37_02034</name>
</gene>
<dbReference type="PANTHER" id="PTHR43092:SF2">
    <property type="entry name" value="HERCYNYLCYSTEINE SULFOXIDE LYASE"/>
    <property type="match status" value="1"/>
</dbReference>
<dbReference type="InterPro" id="IPR015424">
    <property type="entry name" value="PyrdxlP-dep_Trfase"/>
</dbReference>
<proteinExistence type="predicted"/>
<evidence type="ECO:0000259" key="2">
    <source>
        <dbReference type="Pfam" id="PF00266"/>
    </source>
</evidence>
<dbReference type="PANTHER" id="PTHR43092">
    <property type="entry name" value="L-CYSTEINE DESULFHYDRASE"/>
    <property type="match status" value="1"/>
</dbReference>
<evidence type="ECO:0000313" key="3">
    <source>
        <dbReference type="EMBL" id="KNE01153.1"/>
    </source>
</evidence>
<protein>
    <recommendedName>
        <fullName evidence="2">Aminotransferase class V domain-containing protein</fullName>
    </recommendedName>
</protein>
<reference evidence="4" key="1">
    <citation type="journal article" date="2015" name="BMC Genomics">
        <title>Draft genome of a commonly misdiagnosed multidrug resistant pathogen Candida auris.</title>
        <authorList>
            <person name="Chatterjee S."/>
            <person name="Alampalli S.V."/>
            <person name="Nageshan R.K."/>
            <person name="Chettiar S.T."/>
            <person name="Joshi S."/>
            <person name="Tatu U.S."/>
        </authorList>
    </citation>
    <scope>NUCLEOTIDE SEQUENCE [LARGE SCALE GENOMIC DNA]</scope>
    <source>
        <strain evidence="4">6684</strain>
    </source>
</reference>
<dbReference type="InterPro" id="IPR000192">
    <property type="entry name" value="Aminotrans_V_dom"/>
</dbReference>
<evidence type="ECO:0000256" key="1">
    <source>
        <dbReference type="ARBA" id="ARBA00022898"/>
    </source>
</evidence>
<evidence type="ECO:0000313" key="4">
    <source>
        <dbReference type="Proteomes" id="UP000037122"/>
    </source>
</evidence>
<dbReference type="VEuPathDB" id="FungiDB:CJI97_003327"/>